<dbReference type="GO" id="GO:0071111">
    <property type="term" value="F:cyclic-guanylate-specific phosphodiesterase activity"/>
    <property type="evidence" value="ECO:0007669"/>
    <property type="project" value="InterPro"/>
</dbReference>
<dbReference type="PROSITE" id="PS50887">
    <property type="entry name" value="GGDEF"/>
    <property type="match status" value="1"/>
</dbReference>
<dbReference type="Gene3D" id="3.30.70.270">
    <property type="match status" value="1"/>
</dbReference>
<dbReference type="EMBL" id="ABCC02000023">
    <property type="protein sequence ID" value="EDP17417.1"/>
    <property type="molecule type" value="Genomic_DNA"/>
</dbReference>
<evidence type="ECO:0000259" key="3">
    <source>
        <dbReference type="PROSITE" id="PS50887"/>
    </source>
</evidence>
<dbReference type="eggNOG" id="COG2200">
    <property type="taxonomic scope" value="Bacteria"/>
</dbReference>
<dbReference type="Pfam" id="PF00563">
    <property type="entry name" value="EAL"/>
    <property type="match status" value="1"/>
</dbReference>
<dbReference type="PANTHER" id="PTHR33121">
    <property type="entry name" value="CYCLIC DI-GMP PHOSPHODIESTERASE PDEF"/>
    <property type="match status" value="1"/>
</dbReference>
<feature type="transmembrane region" description="Helical" evidence="1">
    <location>
        <begin position="33"/>
        <end position="54"/>
    </location>
</feature>
<dbReference type="AlphaFoldDB" id="A8RPJ7"/>
<gene>
    <name evidence="4" type="ORF">CLOBOL_02489</name>
</gene>
<dbReference type="SMART" id="SM00052">
    <property type="entry name" value="EAL"/>
    <property type="match status" value="1"/>
</dbReference>
<dbReference type="PANTHER" id="PTHR33121:SF71">
    <property type="entry name" value="OXYGEN SENSOR PROTEIN DOSP"/>
    <property type="match status" value="1"/>
</dbReference>
<dbReference type="CDD" id="cd01948">
    <property type="entry name" value="EAL"/>
    <property type="match status" value="1"/>
</dbReference>
<proteinExistence type="predicted"/>
<dbReference type="InterPro" id="IPR001633">
    <property type="entry name" value="EAL_dom"/>
</dbReference>
<reference evidence="4 5" key="1">
    <citation type="submission" date="2007-08" db="EMBL/GenBank/DDBJ databases">
        <authorList>
            <person name="Fulton L."/>
            <person name="Clifton S."/>
            <person name="Fulton B."/>
            <person name="Xu J."/>
            <person name="Minx P."/>
            <person name="Pepin K.H."/>
            <person name="Johnson M."/>
            <person name="Thiruvilangam P."/>
            <person name="Bhonagiri V."/>
            <person name="Nash W.E."/>
            <person name="Mardis E.R."/>
            <person name="Wilson R.K."/>
        </authorList>
    </citation>
    <scope>NUCLEOTIDE SEQUENCE [LARGE SCALE GENOMIC DNA]</scope>
    <source>
        <strain evidence="5">ATCC BAA-613 / DSM 15670 / CCUG 46953 / JCM 12243 / WAL 16351</strain>
    </source>
</reference>
<dbReference type="Gene3D" id="3.30.450.20">
    <property type="entry name" value="PAS domain"/>
    <property type="match status" value="1"/>
</dbReference>
<dbReference type="SUPFAM" id="SSF141868">
    <property type="entry name" value="EAL domain-like"/>
    <property type="match status" value="1"/>
</dbReference>
<accession>A8RPJ7</accession>
<dbReference type="SUPFAM" id="SSF55073">
    <property type="entry name" value="Nucleotide cyclase"/>
    <property type="match status" value="1"/>
</dbReference>
<dbReference type="InterPro" id="IPR035919">
    <property type="entry name" value="EAL_sf"/>
</dbReference>
<dbReference type="InterPro" id="IPR000160">
    <property type="entry name" value="GGDEF_dom"/>
</dbReference>
<keyword evidence="1" id="KW-0472">Membrane</keyword>
<dbReference type="PROSITE" id="PS50883">
    <property type="entry name" value="EAL"/>
    <property type="match status" value="1"/>
</dbReference>
<name>A8RPJ7_ENTBW</name>
<evidence type="ECO:0000313" key="5">
    <source>
        <dbReference type="Proteomes" id="UP000005396"/>
    </source>
</evidence>
<organism evidence="4 5">
    <name type="scientific">Enterocloster bolteae (strain ATCC BAA-613 / DSM 15670 / CCUG 46953 / JCM 12243 / WAL 16351)</name>
    <name type="common">Clostridium bolteae</name>
    <dbReference type="NCBI Taxonomy" id="411902"/>
    <lineage>
        <taxon>Bacteria</taxon>
        <taxon>Bacillati</taxon>
        <taxon>Bacillota</taxon>
        <taxon>Clostridia</taxon>
        <taxon>Lachnospirales</taxon>
        <taxon>Lachnospiraceae</taxon>
        <taxon>Enterocloster</taxon>
    </lineage>
</organism>
<keyword evidence="1" id="KW-0812">Transmembrane</keyword>
<dbReference type="Pfam" id="PF00990">
    <property type="entry name" value="GGDEF"/>
    <property type="match status" value="1"/>
</dbReference>
<comment type="caution">
    <text evidence="4">The sequence shown here is derived from an EMBL/GenBank/DDBJ whole genome shotgun (WGS) entry which is preliminary data.</text>
</comment>
<evidence type="ECO:0008006" key="6">
    <source>
        <dbReference type="Google" id="ProtNLM"/>
    </source>
</evidence>
<feature type="domain" description="EAL" evidence="2">
    <location>
        <begin position="512"/>
        <end position="771"/>
    </location>
</feature>
<dbReference type="InterPro" id="IPR029787">
    <property type="entry name" value="Nucleotide_cyclase"/>
</dbReference>
<feature type="domain" description="GGDEF" evidence="3">
    <location>
        <begin position="373"/>
        <end position="507"/>
    </location>
</feature>
<evidence type="ECO:0000313" key="4">
    <source>
        <dbReference type="EMBL" id="EDP17417.1"/>
    </source>
</evidence>
<sequence>MLDCYKYGVYLEMKKTKDSISDDYEKPLFRRGWYIGFLSLVLVSVFALSILNAAKLQIELDRSTQGYLTDVTSQLSRDIRDAINNKITNLVMTADSFSQFTEKQDTDTMSGFLNRAAQILEFKPLIFFDREGFSVSSQTDDGEPPVSPEDFLKLPSVRASFQGSIQASYIGGKSIFYSVPVYRDNGVDGVLVGVRSKENMQSLISSKSFSGQMLSCIVDSQGQVIISPTDLKPFLQLGDIFKQEKNEKIITDIQKMQRDMTENRSGVLKFTATTKEELLLSYNALNINDWFLLTIIPADIISTGTNQYILQSFIIIGATILIFSLFLFAVFRFYNAHKRQLELIAYRDPLTGGLNNAAFQARYRELSKNMTPCTYSIVLLNVRGFKMVNEQFGIRIGNQILSYIYKVLKQHLREEQDEFAARGESDHFFLCLKEYSPGAIQYRLNDMIHDINNFHDTELPDLSLSFKQGACLADDPYQEITLLQDHARIALQSCGTDLCHSCCFYDESLIRTLKIEQELNALFEDSIENRYFQIYLQPKIGLRSGRLEGAEALVRWNHPQKGIIYPSDFIPLFENNGKICRLDLYVFTEVCAAIDRWRQEGLPLIPVSVNLSRQHFRNPNFLDTFAGIASSFKIPDKILEFELTESIFFDNQQIKTVRETIQEMHRMGFLCSLDDFGSGFSSLGLLKEFDVDTLKLDRSFFLNMSGQKAKDVISCLIDLSRHLKVKTVAEGIESTEQVDFLRSMGCDMIQGYVFSAPIPLNEFEKRYLQDQP</sequence>
<reference evidence="4 5" key="2">
    <citation type="submission" date="2007-09" db="EMBL/GenBank/DDBJ databases">
        <title>Draft genome sequence of Clostridium bolteae (ATCC BAA-613).</title>
        <authorList>
            <person name="Sudarsanam P."/>
            <person name="Ley R."/>
            <person name="Guruge J."/>
            <person name="Turnbaugh P.J."/>
            <person name="Mahowald M."/>
            <person name="Liep D."/>
            <person name="Gordon J."/>
        </authorList>
    </citation>
    <scope>NUCLEOTIDE SEQUENCE [LARGE SCALE GENOMIC DNA]</scope>
    <source>
        <strain evidence="5">ATCC BAA-613 / DSM 15670 / CCUG 46953 / JCM 12243 / WAL 16351</strain>
    </source>
</reference>
<dbReference type="Gene3D" id="3.20.20.450">
    <property type="entry name" value="EAL domain"/>
    <property type="match status" value="1"/>
</dbReference>
<dbReference type="InterPro" id="IPR043128">
    <property type="entry name" value="Rev_trsase/Diguanyl_cyclase"/>
</dbReference>
<keyword evidence="1" id="KW-1133">Transmembrane helix</keyword>
<feature type="transmembrane region" description="Helical" evidence="1">
    <location>
        <begin position="308"/>
        <end position="331"/>
    </location>
</feature>
<evidence type="ECO:0000256" key="1">
    <source>
        <dbReference type="SAM" id="Phobius"/>
    </source>
</evidence>
<dbReference type="InterPro" id="IPR050706">
    <property type="entry name" value="Cyclic-di-GMP_PDE-like"/>
</dbReference>
<dbReference type="SMART" id="SM00267">
    <property type="entry name" value="GGDEF"/>
    <property type="match status" value="1"/>
</dbReference>
<protein>
    <recommendedName>
        <fullName evidence="6">EAL domain-containing protein</fullName>
    </recommendedName>
</protein>
<dbReference type="HOGENOM" id="CLU_000445_70_44_9"/>
<dbReference type="Proteomes" id="UP000005396">
    <property type="component" value="Unassembled WGS sequence"/>
</dbReference>
<evidence type="ECO:0000259" key="2">
    <source>
        <dbReference type="PROSITE" id="PS50883"/>
    </source>
</evidence>
<dbReference type="PaxDb" id="411902-CLOBOL_02489"/>